<dbReference type="PRINTS" id="PR00081">
    <property type="entry name" value="GDHRDH"/>
</dbReference>
<keyword evidence="6" id="KW-0560">Oxidoreductase</keyword>
<dbReference type="InterPro" id="IPR020904">
    <property type="entry name" value="Sc_DH/Rdtase_CS"/>
</dbReference>
<dbReference type="PRINTS" id="PR00080">
    <property type="entry name" value="SDRFAMILY"/>
</dbReference>
<dbReference type="Proteomes" id="UP000271241">
    <property type="component" value="Unassembled WGS sequence"/>
</dbReference>
<evidence type="ECO:0000256" key="13">
    <source>
        <dbReference type="SAM" id="Phobius"/>
    </source>
</evidence>
<evidence type="ECO:0000256" key="9">
    <source>
        <dbReference type="ARBA" id="ARBA00059620"/>
    </source>
</evidence>
<dbReference type="PROSITE" id="PS00061">
    <property type="entry name" value="ADH_SHORT"/>
    <property type="match status" value="1"/>
</dbReference>
<feature type="transmembrane region" description="Helical" evidence="13">
    <location>
        <begin position="64"/>
        <end position="81"/>
    </location>
</feature>
<evidence type="ECO:0000256" key="2">
    <source>
        <dbReference type="ARBA" id="ARBA00006484"/>
    </source>
</evidence>
<name>A0A4V1IWL3_9FUNG</name>
<dbReference type="Pfam" id="PF00106">
    <property type="entry name" value="adh_short"/>
    <property type="match status" value="1"/>
</dbReference>
<dbReference type="EMBL" id="KZ992654">
    <property type="protein sequence ID" value="RKP07959.1"/>
    <property type="molecule type" value="Genomic_DNA"/>
</dbReference>
<comment type="similarity">
    <text evidence="2 12">Belongs to the short-chain dehydrogenases/reductases (SDR) family.</text>
</comment>
<evidence type="ECO:0000256" key="10">
    <source>
        <dbReference type="ARBA" id="ARBA00068717"/>
    </source>
</evidence>
<feature type="transmembrane region" description="Helical" evidence="13">
    <location>
        <begin position="93"/>
        <end position="113"/>
    </location>
</feature>
<dbReference type="Gene3D" id="3.40.50.720">
    <property type="entry name" value="NAD(P)-binding Rossmann-like Domain"/>
    <property type="match status" value="1"/>
</dbReference>
<sequence length="354" mass="38845">MSTPAAERPSRSTVASPTHPNAFTLDLIVRMLRTTVFHYSFGFVAIIGLKALELPWSHPATQLALGYTALLLVIYGVAHRFRAKETIDWQDQVVVVTGGSGGVGACLSGILAMRGAHVAVLDVEPFASHMPNVKFFPCDVADIEQLHAAAEAIRGDLGHPTVLINNAGCAIKGSILDVEPAQVEKMFRVNSMAHFWTIREFLPDMLRRNEGHIVTVSSILGWCAPAGLSGYGASKAALNVLHDSLHEELRMRGTKVRASLICPGHIGTRLFADLNTANEFLLPVLSPMDIVEAVIEAIGAKQSREYYLPWATNMMPLFNIFPLWMRSYLKELLGVDQSVRHLIPRQPAVHDKEN</sequence>
<dbReference type="OrthoDB" id="5840532at2759"/>
<dbReference type="SUPFAM" id="SSF51735">
    <property type="entry name" value="NAD(P)-binding Rossmann-fold domains"/>
    <property type="match status" value="1"/>
</dbReference>
<keyword evidence="3 13" id="KW-0812">Transmembrane</keyword>
<keyword evidence="4" id="KW-0521">NADP</keyword>
<dbReference type="STRING" id="78915.A0A4V1IWL3"/>
<evidence type="ECO:0000256" key="8">
    <source>
        <dbReference type="ARBA" id="ARBA00023136"/>
    </source>
</evidence>
<evidence type="ECO:0000256" key="12">
    <source>
        <dbReference type="RuleBase" id="RU000363"/>
    </source>
</evidence>
<evidence type="ECO:0000256" key="7">
    <source>
        <dbReference type="ARBA" id="ARBA00023098"/>
    </source>
</evidence>
<dbReference type="FunFam" id="3.40.50.720:FF:000131">
    <property type="entry name" value="Short-chain dehydrogenase/reductase 3"/>
    <property type="match status" value="1"/>
</dbReference>
<protein>
    <recommendedName>
        <fullName evidence="10">Short-chain dehydrogenase/reductase 3</fullName>
    </recommendedName>
    <alternativeName>
        <fullName evidence="11">Retinal short-chain dehydrogenase/reductase 1</fullName>
    </alternativeName>
</protein>
<organism evidence="14 15">
    <name type="scientific">Thamnocephalis sphaerospora</name>
    <dbReference type="NCBI Taxonomy" id="78915"/>
    <lineage>
        <taxon>Eukaryota</taxon>
        <taxon>Fungi</taxon>
        <taxon>Fungi incertae sedis</taxon>
        <taxon>Zoopagomycota</taxon>
        <taxon>Zoopagomycotina</taxon>
        <taxon>Zoopagomycetes</taxon>
        <taxon>Zoopagales</taxon>
        <taxon>Sigmoideomycetaceae</taxon>
        <taxon>Thamnocephalis</taxon>
    </lineage>
</organism>
<evidence type="ECO:0000256" key="1">
    <source>
        <dbReference type="ARBA" id="ARBA00004141"/>
    </source>
</evidence>
<evidence type="ECO:0000256" key="6">
    <source>
        <dbReference type="ARBA" id="ARBA00023002"/>
    </source>
</evidence>
<dbReference type="GO" id="GO:0052650">
    <property type="term" value="F:all-trans-retinol dehydrogenase (NADP+) activity"/>
    <property type="evidence" value="ECO:0007669"/>
    <property type="project" value="UniProtKB-ARBA"/>
</dbReference>
<comment type="subcellular location">
    <subcellularLocation>
        <location evidence="1">Membrane</location>
        <topology evidence="1">Multi-pass membrane protein</topology>
    </subcellularLocation>
</comment>
<dbReference type="GO" id="GO:0016020">
    <property type="term" value="C:membrane"/>
    <property type="evidence" value="ECO:0007669"/>
    <property type="project" value="UniProtKB-SubCell"/>
</dbReference>
<dbReference type="InterPro" id="IPR002347">
    <property type="entry name" value="SDR_fam"/>
</dbReference>
<feature type="transmembrane region" description="Helical" evidence="13">
    <location>
        <begin position="36"/>
        <end position="52"/>
    </location>
</feature>
<keyword evidence="7" id="KW-0443">Lipid metabolism</keyword>
<keyword evidence="8 13" id="KW-0472">Membrane</keyword>
<dbReference type="PANTHER" id="PTHR24322:SF736">
    <property type="entry name" value="RETINOL DEHYDROGENASE 10"/>
    <property type="match status" value="1"/>
</dbReference>
<keyword evidence="5 13" id="KW-1133">Transmembrane helix</keyword>
<gene>
    <name evidence="14" type="ORF">THASP1DRAFT_30236</name>
</gene>
<comment type="function">
    <text evidence="9">Catalyzes the reduction of all-trans-retinal to all-trans-retinol in the presence of NADPH.</text>
</comment>
<evidence type="ECO:0000256" key="5">
    <source>
        <dbReference type="ARBA" id="ARBA00022989"/>
    </source>
</evidence>
<dbReference type="AlphaFoldDB" id="A0A4V1IWL3"/>
<keyword evidence="15" id="KW-1185">Reference proteome</keyword>
<dbReference type="InterPro" id="IPR036291">
    <property type="entry name" value="NAD(P)-bd_dom_sf"/>
</dbReference>
<accession>A0A4V1IWL3</accession>
<reference evidence="15" key="1">
    <citation type="journal article" date="2018" name="Nat. Microbiol.">
        <title>Leveraging single-cell genomics to expand the fungal tree of life.</title>
        <authorList>
            <person name="Ahrendt S.R."/>
            <person name="Quandt C.A."/>
            <person name="Ciobanu D."/>
            <person name="Clum A."/>
            <person name="Salamov A."/>
            <person name="Andreopoulos B."/>
            <person name="Cheng J.F."/>
            <person name="Woyke T."/>
            <person name="Pelin A."/>
            <person name="Henrissat B."/>
            <person name="Reynolds N.K."/>
            <person name="Benny G.L."/>
            <person name="Smith M.E."/>
            <person name="James T.Y."/>
            <person name="Grigoriev I.V."/>
        </authorList>
    </citation>
    <scope>NUCLEOTIDE SEQUENCE [LARGE SCALE GENOMIC DNA]</scope>
    <source>
        <strain evidence="15">RSA 1356</strain>
    </source>
</reference>
<proteinExistence type="inferred from homology"/>
<evidence type="ECO:0000256" key="3">
    <source>
        <dbReference type="ARBA" id="ARBA00022692"/>
    </source>
</evidence>
<evidence type="ECO:0000313" key="14">
    <source>
        <dbReference type="EMBL" id="RKP07959.1"/>
    </source>
</evidence>
<dbReference type="PANTHER" id="PTHR24322">
    <property type="entry name" value="PKSB"/>
    <property type="match status" value="1"/>
</dbReference>
<evidence type="ECO:0000256" key="11">
    <source>
        <dbReference type="ARBA" id="ARBA00082544"/>
    </source>
</evidence>
<evidence type="ECO:0000313" key="15">
    <source>
        <dbReference type="Proteomes" id="UP000271241"/>
    </source>
</evidence>
<evidence type="ECO:0000256" key="4">
    <source>
        <dbReference type="ARBA" id="ARBA00022857"/>
    </source>
</evidence>